<evidence type="ECO:0000256" key="1">
    <source>
        <dbReference type="ARBA" id="ARBA00004141"/>
    </source>
</evidence>
<keyword evidence="2 5" id="KW-0812">Transmembrane</keyword>
<organism evidence="6 7">
    <name type="scientific">Elysia chlorotica</name>
    <name type="common">Eastern emerald elysia</name>
    <name type="synonym">Sea slug</name>
    <dbReference type="NCBI Taxonomy" id="188477"/>
    <lineage>
        <taxon>Eukaryota</taxon>
        <taxon>Metazoa</taxon>
        <taxon>Spiralia</taxon>
        <taxon>Lophotrochozoa</taxon>
        <taxon>Mollusca</taxon>
        <taxon>Gastropoda</taxon>
        <taxon>Heterobranchia</taxon>
        <taxon>Euthyneura</taxon>
        <taxon>Panpulmonata</taxon>
        <taxon>Sacoglossa</taxon>
        <taxon>Placobranchoidea</taxon>
        <taxon>Plakobranchidae</taxon>
        <taxon>Elysia</taxon>
    </lineage>
</organism>
<dbReference type="Proteomes" id="UP000271974">
    <property type="component" value="Unassembled WGS sequence"/>
</dbReference>
<comment type="subcellular location">
    <subcellularLocation>
        <location evidence="1">Membrane</location>
        <topology evidence="1">Multi-pass membrane protein</topology>
    </subcellularLocation>
</comment>
<dbReference type="PANTHER" id="PTHR21284">
    <property type="entry name" value="EG:80H7.2 PROTEIN"/>
    <property type="match status" value="1"/>
</dbReference>
<feature type="transmembrane region" description="Helical" evidence="5">
    <location>
        <begin position="131"/>
        <end position="154"/>
    </location>
</feature>
<gene>
    <name evidence="6" type="ORF">EGW08_004496</name>
</gene>
<feature type="transmembrane region" description="Helical" evidence="5">
    <location>
        <begin position="174"/>
        <end position="195"/>
    </location>
</feature>
<dbReference type="AlphaFoldDB" id="A0A3S1BGG2"/>
<evidence type="ECO:0000256" key="2">
    <source>
        <dbReference type="ARBA" id="ARBA00022692"/>
    </source>
</evidence>
<evidence type="ECO:0000256" key="4">
    <source>
        <dbReference type="ARBA" id="ARBA00023136"/>
    </source>
</evidence>
<evidence type="ECO:0000256" key="5">
    <source>
        <dbReference type="SAM" id="Phobius"/>
    </source>
</evidence>
<evidence type="ECO:0000256" key="3">
    <source>
        <dbReference type="ARBA" id="ARBA00022989"/>
    </source>
</evidence>
<dbReference type="Pfam" id="PF13903">
    <property type="entry name" value="Claudin_2"/>
    <property type="match status" value="1"/>
</dbReference>
<protein>
    <submittedName>
        <fullName evidence="6">Uncharacterized protein</fullName>
    </submittedName>
</protein>
<accession>A0A3S1BGG2</accession>
<keyword evidence="3 5" id="KW-1133">Transmembrane helix</keyword>
<keyword evidence="7" id="KW-1185">Reference proteome</keyword>
<dbReference type="GO" id="GO:0016020">
    <property type="term" value="C:membrane"/>
    <property type="evidence" value="ECO:0007669"/>
    <property type="project" value="UniProtKB-SubCell"/>
</dbReference>
<dbReference type="OrthoDB" id="6140671at2759"/>
<evidence type="ECO:0000313" key="6">
    <source>
        <dbReference type="EMBL" id="RUS87750.1"/>
    </source>
</evidence>
<evidence type="ECO:0000313" key="7">
    <source>
        <dbReference type="Proteomes" id="UP000271974"/>
    </source>
</evidence>
<feature type="transmembrane region" description="Helical" evidence="5">
    <location>
        <begin position="12"/>
        <end position="35"/>
    </location>
</feature>
<keyword evidence="4 5" id="KW-0472">Membrane</keyword>
<proteinExistence type="predicted"/>
<dbReference type="EMBL" id="RQTK01000102">
    <property type="protein sequence ID" value="RUS87750.1"/>
    <property type="molecule type" value="Genomic_DNA"/>
</dbReference>
<dbReference type="STRING" id="188477.A0A3S1BGG2"/>
<feature type="transmembrane region" description="Helical" evidence="5">
    <location>
        <begin position="93"/>
        <end position="119"/>
    </location>
</feature>
<name>A0A3S1BGG2_ELYCH</name>
<reference evidence="6 7" key="1">
    <citation type="submission" date="2019-01" db="EMBL/GenBank/DDBJ databases">
        <title>A draft genome assembly of the solar-powered sea slug Elysia chlorotica.</title>
        <authorList>
            <person name="Cai H."/>
            <person name="Li Q."/>
            <person name="Fang X."/>
            <person name="Li J."/>
            <person name="Curtis N.E."/>
            <person name="Altenburger A."/>
            <person name="Shibata T."/>
            <person name="Feng M."/>
            <person name="Maeda T."/>
            <person name="Schwartz J.A."/>
            <person name="Shigenobu S."/>
            <person name="Lundholm N."/>
            <person name="Nishiyama T."/>
            <person name="Yang H."/>
            <person name="Hasebe M."/>
            <person name="Li S."/>
            <person name="Pierce S.K."/>
            <person name="Wang J."/>
        </authorList>
    </citation>
    <scope>NUCLEOTIDE SEQUENCE [LARGE SCALE GENOMIC DNA]</scope>
    <source>
        <strain evidence="6">EC2010</strain>
        <tissue evidence="6">Whole organism of an adult</tissue>
    </source>
</reference>
<dbReference type="Gene3D" id="1.20.140.150">
    <property type="match status" value="1"/>
</dbReference>
<comment type="caution">
    <text evidence="6">The sequence shown here is derived from an EMBL/GenBank/DDBJ whole genome shotgun (WGS) entry which is preliminary data.</text>
</comment>
<dbReference type="PANTHER" id="PTHR21284:SF12">
    <property type="entry name" value="EG:80H7.2 PROTEIN"/>
    <property type="match status" value="1"/>
</dbReference>
<dbReference type="InterPro" id="IPR004031">
    <property type="entry name" value="PMP22/EMP/MP20/Claudin"/>
</dbReference>
<sequence length="221" mass="26130">MALDRTKRLVATFGLIFTISAFICIVVAFATPHWLERFPHKRMTRVFVRMGLWEACFNNWTYYKDYLSKNYNGCWWIFHFEYRPVWPWLNPPWFLTIQIMMTLGLMLHMVTVVLNILYYVRCLPKEKEKRYVMATGVMMWLSFLLIGISVTIFGIKADVDRQWIPNPDSNFLSWSFGCACLSGFFSVFSALCLTVDHMRITEEEERAKRGPAYAVKPNPRF</sequence>